<evidence type="ECO:0000313" key="2">
    <source>
        <dbReference type="EMBL" id="CAE4635221.1"/>
    </source>
</evidence>
<proteinExistence type="predicted"/>
<dbReference type="EMBL" id="HBNS01037968">
    <property type="protein sequence ID" value="CAE4635223.1"/>
    <property type="molecule type" value="Transcribed_RNA"/>
</dbReference>
<accession>A0A6V2KA81</accession>
<sequence length="224" mass="24479">MSTTNKKLAEVSAAAATGPTATTQFAPLPSPSTALSLRQPLLTSSVTQRNQQPVALLAAAAAASSSSWPIPTQHPTSSSAPHHQQQNYHNHHNAPSSVPPSLAAPSSSPYLTTSSSNTNSVSSSSSVAKMRRERFQMFIRILMKYLEQQDRRIYARTRAMLKTCYLRNRSGDPAYSPSTLNMRTKLLETVGPIHWKKAEDYLNHFLSQKRICQESAQEQTAAAA</sequence>
<gene>
    <name evidence="2" type="ORF">DBRI00130_LOCUS29647</name>
    <name evidence="3" type="ORF">DBRI00130_LOCUS29648</name>
</gene>
<name>A0A6V2KA81_9STRA</name>
<evidence type="ECO:0000313" key="3">
    <source>
        <dbReference type="EMBL" id="CAE4635223.1"/>
    </source>
</evidence>
<reference evidence="3" key="1">
    <citation type="submission" date="2021-01" db="EMBL/GenBank/DDBJ databases">
        <authorList>
            <person name="Corre E."/>
            <person name="Pelletier E."/>
            <person name="Niang G."/>
            <person name="Scheremetjew M."/>
            <person name="Finn R."/>
            <person name="Kale V."/>
            <person name="Holt S."/>
            <person name="Cochrane G."/>
            <person name="Meng A."/>
            <person name="Brown T."/>
            <person name="Cohen L."/>
        </authorList>
    </citation>
    <scope>NUCLEOTIDE SEQUENCE</scope>
    <source>
        <strain evidence="3">GSO104</strain>
    </source>
</reference>
<evidence type="ECO:0000256" key="1">
    <source>
        <dbReference type="SAM" id="MobiDB-lite"/>
    </source>
</evidence>
<dbReference type="EMBL" id="HBNS01037967">
    <property type="protein sequence ID" value="CAE4635221.1"/>
    <property type="molecule type" value="Transcribed_RNA"/>
</dbReference>
<feature type="compositionally biased region" description="Low complexity" evidence="1">
    <location>
        <begin position="82"/>
        <end position="127"/>
    </location>
</feature>
<dbReference type="AlphaFoldDB" id="A0A6V2KA81"/>
<feature type="region of interest" description="Disordered" evidence="1">
    <location>
        <begin position="67"/>
        <end position="127"/>
    </location>
</feature>
<protein>
    <submittedName>
        <fullName evidence="3">Uncharacterized protein</fullName>
    </submittedName>
</protein>
<organism evidence="3">
    <name type="scientific">Ditylum brightwellii</name>
    <dbReference type="NCBI Taxonomy" id="49249"/>
    <lineage>
        <taxon>Eukaryota</taxon>
        <taxon>Sar</taxon>
        <taxon>Stramenopiles</taxon>
        <taxon>Ochrophyta</taxon>
        <taxon>Bacillariophyta</taxon>
        <taxon>Mediophyceae</taxon>
        <taxon>Lithodesmiophycidae</taxon>
        <taxon>Lithodesmiales</taxon>
        <taxon>Lithodesmiaceae</taxon>
        <taxon>Ditylum</taxon>
    </lineage>
</organism>
<feature type="compositionally biased region" description="Polar residues" evidence="1">
    <location>
        <begin position="68"/>
        <end position="81"/>
    </location>
</feature>